<sequence length="146" mass="16031">MGMSLGQIFMLIGLGLILLEVITPGLYFPAIGIALLIYGVFLIYLPSLALPTAILSGLITIYIMYRLVYGVGADIKIGADRFIGREITLTEDLDDQNYGSIIIDNEQWYIKSKSAGKRLKKGDIVKIVGIEGVSLIVENIDDIEHI</sequence>
<dbReference type="Pfam" id="PF01957">
    <property type="entry name" value="NfeD"/>
    <property type="match status" value="1"/>
</dbReference>
<dbReference type="AlphaFoldDB" id="A6UV31"/>
<dbReference type="HOGENOM" id="CLU_116732_3_0_2"/>
<keyword evidence="4 5" id="KW-0472">Membrane</keyword>
<proteinExistence type="predicted"/>
<dbReference type="SUPFAM" id="SSF141322">
    <property type="entry name" value="NfeD domain-like"/>
    <property type="match status" value="1"/>
</dbReference>
<feature type="transmembrane region" description="Helical" evidence="5">
    <location>
        <begin position="43"/>
        <end position="65"/>
    </location>
</feature>
<evidence type="ECO:0000256" key="5">
    <source>
        <dbReference type="SAM" id="Phobius"/>
    </source>
</evidence>
<evidence type="ECO:0000259" key="6">
    <source>
        <dbReference type="Pfam" id="PF01957"/>
    </source>
</evidence>
<keyword evidence="8" id="KW-1185">Reference proteome</keyword>
<organism evidence="7 8">
    <name type="scientific">Methanococcus aeolicus (strain ATCC BAA-1280 / DSM 17508 / OCM 812 / Nankai-3)</name>
    <dbReference type="NCBI Taxonomy" id="419665"/>
    <lineage>
        <taxon>Archaea</taxon>
        <taxon>Methanobacteriati</taxon>
        <taxon>Methanobacteriota</taxon>
        <taxon>Methanomada group</taxon>
        <taxon>Methanococci</taxon>
        <taxon>Methanococcales</taxon>
        <taxon>Methanococcaceae</taxon>
        <taxon>Methanococcus</taxon>
    </lineage>
</organism>
<feature type="domain" description="NfeD-like C-terminal" evidence="6">
    <location>
        <begin position="79"/>
        <end position="138"/>
    </location>
</feature>
<evidence type="ECO:0000256" key="2">
    <source>
        <dbReference type="ARBA" id="ARBA00022692"/>
    </source>
</evidence>
<evidence type="ECO:0000313" key="8">
    <source>
        <dbReference type="Proteomes" id="UP000001106"/>
    </source>
</evidence>
<dbReference type="InterPro" id="IPR012340">
    <property type="entry name" value="NA-bd_OB-fold"/>
</dbReference>
<dbReference type="Proteomes" id="UP000001106">
    <property type="component" value="Chromosome"/>
</dbReference>
<dbReference type="STRING" id="419665.Maeo_0770"/>
<dbReference type="RefSeq" id="WP_011973485.1">
    <property type="nucleotide sequence ID" value="NC_009635.1"/>
</dbReference>
<evidence type="ECO:0000256" key="1">
    <source>
        <dbReference type="ARBA" id="ARBA00004141"/>
    </source>
</evidence>
<evidence type="ECO:0000256" key="3">
    <source>
        <dbReference type="ARBA" id="ARBA00022989"/>
    </source>
</evidence>
<dbReference type="eggNOG" id="arCOG01912">
    <property type="taxonomic scope" value="Archaea"/>
</dbReference>
<dbReference type="Gene3D" id="2.40.50.140">
    <property type="entry name" value="Nucleic acid-binding proteins"/>
    <property type="match status" value="1"/>
</dbReference>
<dbReference type="GO" id="GO:0016020">
    <property type="term" value="C:membrane"/>
    <property type="evidence" value="ECO:0007669"/>
    <property type="project" value="UniProtKB-SubCell"/>
</dbReference>
<evidence type="ECO:0000256" key="4">
    <source>
        <dbReference type="ARBA" id="ARBA00023136"/>
    </source>
</evidence>
<dbReference type="PANTHER" id="PTHR33507:SF7">
    <property type="entry name" value="HYPOTHETICAL MEMBRANE PROTEIN, CONSERVED"/>
    <property type="match status" value="1"/>
</dbReference>
<reference evidence="7" key="1">
    <citation type="submission" date="2007-06" db="EMBL/GenBank/DDBJ databases">
        <title>Complete sequence of Methanococcus aeolicus Nankai-3.</title>
        <authorList>
            <consortium name="US DOE Joint Genome Institute"/>
            <person name="Copeland A."/>
            <person name="Lucas S."/>
            <person name="Lapidus A."/>
            <person name="Barry K."/>
            <person name="Glavina del Rio T."/>
            <person name="Dalin E."/>
            <person name="Tice H."/>
            <person name="Pitluck S."/>
            <person name="Chain P."/>
            <person name="Malfatti S."/>
            <person name="Shin M."/>
            <person name="Vergez L."/>
            <person name="Schmutz J."/>
            <person name="Larimer F."/>
            <person name="Land M."/>
            <person name="Hauser L."/>
            <person name="Kyrpides N."/>
            <person name="Lykidis A."/>
            <person name="Sieprawska-Lupa M."/>
            <person name="Whitman W.B."/>
            <person name="Richardson P."/>
        </authorList>
    </citation>
    <scope>NUCLEOTIDE SEQUENCE [LARGE SCALE GENOMIC DNA]</scope>
    <source>
        <strain evidence="7">Nankai-3</strain>
    </source>
</reference>
<dbReference type="KEGG" id="mae:Maeo_0770"/>
<protein>
    <recommendedName>
        <fullName evidence="6">NfeD-like C-terminal domain-containing protein</fullName>
    </recommendedName>
</protein>
<evidence type="ECO:0000313" key="7">
    <source>
        <dbReference type="EMBL" id="ABR56353.1"/>
    </source>
</evidence>
<dbReference type="PANTHER" id="PTHR33507">
    <property type="entry name" value="INNER MEMBRANE PROTEIN YBBJ"/>
    <property type="match status" value="1"/>
</dbReference>
<keyword evidence="3 5" id="KW-1133">Transmembrane helix</keyword>
<dbReference type="GeneID" id="5327692"/>
<gene>
    <name evidence="7" type="ordered locus">Maeo_0770</name>
</gene>
<feature type="transmembrane region" description="Helical" evidence="5">
    <location>
        <begin position="12"/>
        <end position="37"/>
    </location>
</feature>
<dbReference type="InterPro" id="IPR002810">
    <property type="entry name" value="NfeD-like_C"/>
</dbReference>
<dbReference type="EMBL" id="CP000743">
    <property type="protein sequence ID" value="ABR56353.1"/>
    <property type="molecule type" value="Genomic_DNA"/>
</dbReference>
<name>A6UV31_META3</name>
<comment type="subcellular location">
    <subcellularLocation>
        <location evidence="1">Membrane</location>
        <topology evidence="1">Multi-pass membrane protein</topology>
    </subcellularLocation>
</comment>
<keyword evidence="2 5" id="KW-0812">Transmembrane</keyword>
<dbReference type="InterPro" id="IPR052165">
    <property type="entry name" value="Membrane_assoc_protease"/>
</dbReference>
<accession>A6UV31</accession>